<feature type="region of interest" description="Disordered" evidence="8">
    <location>
        <begin position="124"/>
        <end position="144"/>
    </location>
</feature>
<protein>
    <recommendedName>
        <fullName evidence="9">C2H2-type domain-containing protein</fullName>
    </recommendedName>
</protein>
<evidence type="ECO:0000256" key="3">
    <source>
        <dbReference type="ARBA" id="ARBA00022737"/>
    </source>
</evidence>
<evidence type="ECO:0000256" key="4">
    <source>
        <dbReference type="ARBA" id="ARBA00022771"/>
    </source>
</evidence>
<dbReference type="Proteomes" id="UP000321570">
    <property type="component" value="Unassembled WGS sequence"/>
</dbReference>
<evidence type="ECO:0000259" key="9">
    <source>
        <dbReference type="PROSITE" id="PS50157"/>
    </source>
</evidence>
<dbReference type="InterPro" id="IPR036236">
    <property type="entry name" value="Znf_C2H2_sf"/>
</dbReference>
<reference evidence="10 11" key="1">
    <citation type="submission" date="2019-07" db="EMBL/GenBank/DDBJ databases">
        <authorList>
            <person name="Jastrzebski P J."/>
            <person name="Paukszto L."/>
            <person name="Jastrzebski P J."/>
        </authorList>
    </citation>
    <scope>NUCLEOTIDE SEQUENCE [LARGE SCALE GENOMIC DNA]</scope>
    <source>
        <strain evidence="10 11">WMS-il1</strain>
    </source>
</reference>
<keyword evidence="11" id="KW-1185">Reference proteome</keyword>
<gene>
    <name evidence="10" type="ORF">WMSIL1_LOCUS13346</name>
</gene>
<dbReference type="GO" id="GO:0010468">
    <property type="term" value="P:regulation of gene expression"/>
    <property type="evidence" value="ECO:0007669"/>
    <property type="project" value="TreeGrafter"/>
</dbReference>
<dbReference type="SUPFAM" id="SSF57667">
    <property type="entry name" value="beta-beta-alpha zinc fingers"/>
    <property type="match status" value="1"/>
</dbReference>
<dbReference type="InterPro" id="IPR013087">
    <property type="entry name" value="Znf_C2H2_type"/>
</dbReference>
<keyword evidence="3" id="KW-0677">Repeat</keyword>
<name>A0A564Z7S9_HYMDI</name>
<evidence type="ECO:0000256" key="1">
    <source>
        <dbReference type="ARBA" id="ARBA00004123"/>
    </source>
</evidence>
<dbReference type="PANTHER" id="PTHR16515:SF66">
    <property type="entry name" value="C2H2-TYPE DOMAIN-CONTAINING PROTEIN"/>
    <property type="match status" value="1"/>
</dbReference>
<dbReference type="GO" id="GO:0005634">
    <property type="term" value="C:nucleus"/>
    <property type="evidence" value="ECO:0007669"/>
    <property type="project" value="UniProtKB-SubCell"/>
</dbReference>
<comment type="subcellular location">
    <subcellularLocation>
        <location evidence="1">Nucleus</location>
    </subcellularLocation>
</comment>
<evidence type="ECO:0000256" key="5">
    <source>
        <dbReference type="ARBA" id="ARBA00022833"/>
    </source>
</evidence>
<dbReference type="PANTHER" id="PTHR16515">
    <property type="entry name" value="PR DOMAIN ZINC FINGER PROTEIN"/>
    <property type="match status" value="1"/>
</dbReference>
<feature type="region of interest" description="Disordered" evidence="8">
    <location>
        <begin position="159"/>
        <end position="178"/>
    </location>
</feature>
<evidence type="ECO:0000256" key="6">
    <source>
        <dbReference type="ARBA" id="ARBA00023242"/>
    </source>
</evidence>
<accession>A0A564Z7S9</accession>
<organism evidence="10 11">
    <name type="scientific">Hymenolepis diminuta</name>
    <name type="common">Rat tapeworm</name>
    <dbReference type="NCBI Taxonomy" id="6216"/>
    <lineage>
        <taxon>Eukaryota</taxon>
        <taxon>Metazoa</taxon>
        <taxon>Spiralia</taxon>
        <taxon>Lophotrochozoa</taxon>
        <taxon>Platyhelminthes</taxon>
        <taxon>Cestoda</taxon>
        <taxon>Eucestoda</taxon>
        <taxon>Cyclophyllidea</taxon>
        <taxon>Hymenolepididae</taxon>
        <taxon>Hymenolepis</taxon>
    </lineage>
</organism>
<evidence type="ECO:0000313" key="10">
    <source>
        <dbReference type="EMBL" id="VUZ55520.1"/>
    </source>
</evidence>
<dbReference type="AlphaFoldDB" id="A0A564Z7S9"/>
<proteinExistence type="predicted"/>
<sequence length="364" mass="38631">MIEPTFLELTPSSASVKPDSCGNYDNSLSENHHQSMINYHDLDQKNYADKVIENNSSPSFPEPLPTAEVKNGYLDSASNVTEPNITSPSGLVTPPILPGTTTTTTSDNQRTLLENVASRLATSVDQVDGVPSDKQEPEFPPSRFELPKELFTPTIPEKSIDHDTPSTVSPPASLPVATTTATSCAPSAVKREEENALSPVFDDAEYAAAAIAAVDSVVSALVGNKAPSTTAPYDPALIGTGTDRLYSLSLAPVGKTEAVSLVDSRISTTTSSVPACTHAVLQASLIQASAEGVNSLSCPNCGAVVSVQQLLLQRQRSAAEAKHVCEACGKCFVREDKLKRHIMSIHTQEKPHVCSICTKAFARK</sequence>
<evidence type="ECO:0000256" key="2">
    <source>
        <dbReference type="ARBA" id="ARBA00022723"/>
    </source>
</evidence>
<keyword evidence="4 7" id="KW-0863">Zinc-finger</keyword>
<dbReference type="PROSITE" id="PS00028">
    <property type="entry name" value="ZINC_FINGER_C2H2_1"/>
    <property type="match status" value="1"/>
</dbReference>
<dbReference type="InterPro" id="IPR050331">
    <property type="entry name" value="Zinc_finger"/>
</dbReference>
<evidence type="ECO:0000256" key="8">
    <source>
        <dbReference type="SAM" id="MobiDB-lite"/>
    </source>
</evidence>
<keyword evidence="6" id="KW-0539">Nucleus</keyword>
<feature type="domain" description="C2H2-type" evidence="9">
    <location>
        <begin position="323"/>
        <end position="351"/>
    </location>
</feature>
<dbReference type="GO" id="GO:0008270">
    <property type="term" value="F:zinc ion binding"/>
    <property type="evidence" value="ECO:0007669"/>
    <property type="project" value="UniProtKB-KW"/>
</dbReference>
<keyword evidence="5" id="KW-0862">Zinc</keyword>
<evidence type="ECO:0000256" key="7">
    <source>
        <dbReference type="PROSITE-ProRule" id="PRU00042"/>
    </source>
</evidence>
<keyword evidence="2" id="KW-0479">Metal-binding</keyword>
<feature type="region of interest" description="Disordered" evidence="8">
    <location>
        <begin position="82"/>
        <end position="108"/>
    </location>
</feature>
<dbReference type="EMBL" id="CABIJS010000694">
    <property type="protein sequence ID" value="VUZ55520.1"/>
    <property type="molecule type" value="Genomic_DNA"/>
</dbReference>
<dbReference type="SMART" id="SM00355">
    <property type="entry name" value="ZnF_C2H2"/>
    <property type="match status" value="1"/>
</dbReference>
<dbReference type="Gene3D" id="3.30.160.60">
    <property type="entry name" value="Classic Zinc Finger"/>
    <property type="match status" value="2"/>
</dbReference>
<evidence type="ECO:0000313" key="11">
    <source>
        <dbReference type="Proteomes" id="UP000321570"/>
    </source>
</evidence>
<dbReference type="Pfam" id="PF00096">
    <property type="entry name" value="zf-C2H2"/>
    <property type="match status" value="1"/>
</dbReference>
<feature type="region of interest" description="Disordered" evidence="8">
    <location>
        <begin position="1"/>
        <end position="29"/>
    </location>
</feature>
<dbReference type="PROSITE" id="PS50157">
    <property type="entry name" value="ZINC_FINGER_C2H2_2"/>
    <property type="match status" value="1"/>
</dbReference>